<name>A0ABS6A5M5_9GAMM</name>
<comment type="caution">
    <text evidence="2">The sequence shown here is derived from an EMBL/GenBank/DDBJ whole genome shotgun (WGS) entry which is preliminary data.</text>
</comment>
<keyword evidence="1" id="KW-0732">Signal</keyword>
<feature type="signal peptide" evidence="1">
    <location>
        <begin position="1"/>
        <end position="18"/>
    </location>
</feature>
<sequence length="178" mass="20538">MKQIILIVLVVLSFNASAEVSNYKYNSLVDEYRELAKKHSDFIDKYNDLVDKYNELIFNNIMSEITKIQLNEEIFDVIAVGDRALHGYGNRCILGSTVYTADGKEYTISFNFDDGIGWSKPSKFRDSIKINGTSPGVIVIARPEDKVKELQRLFIEDYNLREELAKMFKKLHEECYTS</sequence>
<evidence type="ECO:0000313" key="2">
    <source>
        <dbReference type="EMBL" id="MBU2872995.1"/>
    </source>
</evidence>
<dbReference type="EMBL" id="JAHKPV010000001">
    <property type="protein sequence ID" value="MBU2872995.1"/>
    <property type="molecule type" value="Genomic_DNA"/>
</dbReference>
<evidence type="ECO:0000256" key="1">
    <source>
        <dbReference type="SAM" id="SignalP"/>
    </source>
</evidence>
<accession>A0ABS6A5M5</accession>
<proteinExistence type="predicted"/>
<feature type="chain" id="PRO_5045211630" evidence="1">
    <location>
        <begin position="19"/>
        <end position="178"/>
    </location>
</feature>
<dbReference type="Proteomes" id="UP000753376">
    <property type="component" value="Unassembled WGS sequence"/>
</dbReference>
<evidence type="ECO:0000313" key="3">
    <source>
        <dbReference type="Proteomes" id="UP000753376"/>
    </source>
</evidence>
<dbReference type="RefSeq" id="WP_216006857.1">
    <property type="nucleotide sequence ID" value="NZ_JAHKPV010000001.1"/>
</dbReference>
<gene>
    <name evidence="2" type="ORF">KO508_03155</name>
</gene>
<reference evidence="2 3" key="1">
    <citation type="submission" date="2021-05" db="EMBL/GenBank/DDBJ databases">
        <title>Draft genomes of bacteria isolated from model marine particles.</title>
        <authorList>
            <person name="Datta M.S."/>
            <person name="Schwartzman J.A."/>
            <person name="Enke T.N."/>
            <person name="Saavedra J."/>
            <person name="Cermak N."/>
            <person name="Cordero O.X."/>
        </authorList>
    </citation>
    <scope>NUCLEOTIDE SEQUENCE [LARGE SCALE GENOMIC DNA]</scope>
    <source>
        <strain evidence="2 3">D2M19</strain>
    </source>
</reference>
<organism evidence="2 3">
    <name type="scientific">Marinobacter salexigens</name>
    <dbReference type="NCBI Taxonomy" id="1925763"/>
    <lineage>
        <taxon>Bacteria</taxon>
        <taxon>Pseudomonadati</taxon>
        <taxon>Pseudomonadota</taxon>
        <taxon>Gammaproteobacteria</taxon>
        <taxon>Pseudomonadales</taxon>
        <taxon>Marinobacteraceae</taxon>
        <taxon>Marinobacter</taxon>
    </lineage>
</organism>
<keyword evidence="3" id="KW-1185">Reference proteome</keyword>
<protein>
    <submittedName>
        <fullName evidence="2">Uncharacterized protein</fullName>
    </submittedName>
</protein>